<dbReference type="Gene3D" id="2.40.420.20">
    <property type="match status" value="1"/>
</dbReference>
<feature type="domain" description="CusB-like beta-barrel" evidence="4">
    <location>
        <begin position="271"/>
        <end position="347"/>
    </location>
</feature>
<dbReference type="InterPro" id="IPR058647">
    <property type="entry name" value="BSH_CzcB-like"/>
</dbReference>
<comment type="similarity">
    <text evidence="1">Belongs to the membrane fusion protein (MFP) (TC 8.A.1) family.</text>
</comment>
<evidence type="ECO:0000259" key="4">
    <source>
        <dbReference type="Pfam" id="PF25954"/>
    </source>
</evidence>
<dbReference type="Pfam" id="PF25954">
    <property type="entry name" value="Beta-barrel_RND_2"/>
    <property type="match status" value="1"/>
</dbReference>
<dbReference type="Proteomes" id="UP001243009">
    <property type="component" value="Unassembled WGS sequence"/>
</dbReference>
<feature type="domain" description="CzcB-like C-terminal circularly permuted SH3-like" evidence="6">
    <location>
        <begin position="355"/>
        <end position="415"/>
    </location>
</feature>
<dbReference type="InterPro" id="IPR058792">
    <property type="entry name" value="Beta-barrel_RND_2"/>
</dbReference>
<accession>A0ABT9E4W8</accession>
<dbReference type="Gene3D" id="1.10.287.470">
    <property type="entry name" value="Helix hairpin bin"/>
    <property type="match status" value="1"/>
</dbReference>
<evidence type="ECO:0000256" key="1">
    <source>
        <dbReference type="ARBA" id="ARBA00009477"/>
    </source>
</evidence>
<proteinExistence type="inferred from homology"/>
<evidence type="ECO:0000256" key="2">
    <source>
        <dbReference type="ARBA" id="ARBA00022448"/>
    </source>
</evidence>
<comment type="caution">
    <text evidence="7">The sequence shown here is derived from an EMBL/GenBank/DDBJ whole genome shotgun (WGS) entry which is preliminary data.</text>
</comment>
<feature type="domain" description="CzcB-like barrel-sandwich hybrid" evidence="5">
    <location>
        <begin position="98"/>
        <end position="268"/>
    </location>
</feature>
<dbReference type="NCBIfam" id="TIGR01730">
    <property type="entry name" value="RND_mfp"/>
    <property type="match status" value="1"/>
</dbReference>
<gene>
    <name evidence="7" type="ORF">Q7A36_22865</name>
</gene>
<dbReference type="Pfam" id="PF25973">
    <property type="entry name" value="BSH_CzcB"/>
    <property type="match status" value="1"/>
</dbReference>
<organism evidence="7 8">
    <name type="scientific">Paracraurococcus lichenis</name>
    <dbReference type="NCBI Taxonomy" id="3064888"/>
    <lineage>
        <taxon>Bacteria</taxon>
        <taxon>Pseudomonadati</taxon>
        <taxon>Pseudomonadota</taxon>
        <taxon>Alphaproteobacteria</taxon>
        <taxon>Acetobacterales</taxon>
        <taxon>Roseomonadaceae</taxon>
        <taxon>Paracraurococcus</taxon>
    </lineage>
</organism>
<dbReference type="InterPro" id="IPR051909">
    <property type="entry name" value="MFP_Cation_Efflux"/>
</dbReference>
<dbReference type="InterPro" id="IPR058649">
    <property type="entry name" value="CzcB_C"/>
</dbReference>
<sequence length="427" mass="45288">MDSLPDLASPPRARSRRGLLLPLGLTAIAAAGAGYWLGHQAPPPPEAAGAATRPELPAEVSLSPEAARNFGLRTAAAEMRPLVRSIRVTGSVGFNELRLAHIQPLARGRVQSVEVAIGDRVRAGQRLAVLDALDLAEARHQLSGAEAALNQAQAETQTARAAFNRAQELVRSGALSQSELERRRAEVARAEAAVLTRRTEVEHWREMLARYSPASTAPLPPGSVSLPAPTPMDARGAILAPFDGAILAVGATPGELVDTNREIFTLADLSTVWVMADVPERDLGAVQAGAAVSIAVEAYPGRRFPGRVAYVADQLDARTGTAKVRCEIPNPEGALRVNMFAIVEIAAPLGREGLVVPDAALQAVDDQPGVFLRTGEDRFAWRRVQPGLRQGGVTEVTEGLQPGETVAAEGSFRLKALLLHDRVDAQD</sequence>
<name>A0ABT9E4W8_9PROT</name>
<reference evidence="7 8" key="1">
    <citation type="submission" date="2023-08" db="EMBL/GenBank/DDBJ databases">
        <title>The draft genome sequence of Paracraurococcus sp. LOR1-02.</title>
        <authorList>
            <person name="Kingkaew E."/>
            <person name="Tanasupawat S."/>
        </authorList>
    </citation>
    <scope>NUCLEOTIDE SEQUENCE [LARGE SCALE GENOMIC DNA]</scope>
    <source>
        <strain evidence="7 8">LOR1-02</strain>
    </source>
</reference>
<keyword evidence="2" id="KW-0813">Transport</keyword>
<dbReference type="RefSeq" id="WP_305106069.1">
    <property type="nucleotide sequence ID" value="NZ_JAUTWS010000025.1"/>
</dbReference>
<dbReference type="PANTHER" id="PTHR30097:SF4">
    <property type="entry name" value="SLR6042 PROTEIN"/>
    <property type="match status" value="1"/>
</dbReference>
<keyword evidence="3" id="KW-0175">Coiled coil</keyword>
<dbReference type="EMBL" id="JAUTWS010000025">
    <property type="protein sequence ID" value="MDO9711212.1"/>
    <property type="molecule type" value="Genomic_DNA"/>
</dbReference>
<evidence type="ECO:0000256" key="3">
    <source>
        <dbReference type="SAM" id="Coils"/>
    </source>
</evidence>
<dbReference type="SUPFAM" id="SSF111369">
    <property type="entry name" value="HlyD-like secretion proteins"/>
    <property type="match status" value="2"/>
</dbReference>
<keyword evidence="8" id="KW-1185">Reference proteome</keyword>
<dbReference type="Gene3D" id="2.40.50.100">
    <property type="match status" value="1"/>
</dbReference>
<dbReference type="Gene3D" id="2.40.30.170">
    <property type="match status" value="1"/>
</dbReference>
<evidence type="ECO:0000313" key="7">
    <source>
        <dbReference type="EMBL" id="MDO9711212.1"/>
    </source>
</evidence>
<protein>
    <submittedName>
        <fullName evidence="7">Efflux RND transporter periplasmic adaptor subunit</fullName>
    </submittedName>
</protein>
<evidence type="ECO:0000313" key="8">
    <source>
        <dbReference type="Proteomes" id="UP001243009"/>
    </source>
</evidence>
<dbReference type="PANTHER" id="PTHR30097">
    <property type="entry name" value="CATION EFFLUX SYSTEM PROTEIN CUSB"/>
    <property type="match status" value="1"/>
</dbReference>
<evidence type="ECO:0000259" key="6">
    <source>
        <dbReference type="Pfam" id="PF25975"/>
    </source>
</evidence>
<dbReference type="Pfam" id="PF25975">
    <property type="entry name" value="CzcB_C"/>
    <property type="match status" value="1"/>
</dbReference>
<evidence type="ECO:0000259" key="5">
    <source>
        <dbReference type="Pfam" id="PF25973"/>
    </source>
</evidence>
<feature type="coiled-coil region" evidence="3">
    <location>
        <begin position="135"/>
        <end position="169"/>
    </location>
</feature>
<dbReference type="InterPro" id="IPR006143">
    <property type="entry name" value="RND_pump_MFP"/>
</dbReference>